<accession>A0AAV9A5Y3</accession>
<keyword evidence="2" id="KW-0472">Membrane</keyword>
<keyword evidence="2" id="KW-1133">Transmembrane helix</keyword>
<feature type="transmembrane region" description="Helical" evidence="2">
    <location>
        <begin position="262"/>
        <end position="283"/>
    </location>
</feature>
<evidence type="ECO:0000313" key="4">
    <source>
        <dbReference type="Proteomes" id="UP001179952"/>
    </source>
</evidence>
<feature type="region of interest" description="Disordered" evidence="1">
    <location>
        <begin position="107"/>
        <end position="137"/>
    </location>
</feature>
<evidence type="ECO:0000313" key="3">
    <source>
        <dbReference type="EMBL" id="KAK1259581.1"/>
    </source>
</evidence>
<keyword evidence="2" id="KW-0812">Transmembrane</keyword>
<sequence length="284" mass="31957">MALSVSRRSTCKLILNHFRSPKRQNPNFNPFKTLSDSPFTFHHRLVRSPLPPKDLPIRPFSSSTTNFQSQTAKPTNPSPDRFSPKADPFWRPFGANCKTHTFVSFKPYSNVSQDPPKESPRNPNDAEPETPKDPHQEMQFKHQEIVGPTVERDMSALANETREILDTMRRTIYNLSGSLALLGLAHLVSGAWIAYATRSAPVLETSIQSSVAFAFPLAVAFLMRRALKPMGFFRKMEEQGRLQILTLALQVSKNLNTLFLRIRVASLLSVAGISIASLVTLWLR</sequence>
<proteinExistence type="predicted"/>
<dbReference type="PANTHER" id="PTHR37222:SF1">
    <property type="entry name" value="OS02G0718000 PROTEIN"/>
    <property type="match status" value="1"/>
</dbReference>
<reference evidence="3" key="1">
    <citation type="journal article" date="2023" name="Nat. Commun.">
        <title>Diploid and tetraploid genomes of Acorus and the evolution of monocots.</title>
        <authorList>
            <person name="Ma L."/>
            <person name="Liu K.W."/>
            <person name="Li Z."/>
            <person name="Hsiao Y.Y."/>
            <person name="Qi Y."/>
            <person name="Fu T."/>
            <person name="Tang G.D."/>
            <person name="Zhang D."/>
            <person name="Sun W.H."/>
            <person name="Liu D.K."/>
            <person name="Li Y."/>
            <person name="Chen G.Z."/>
            <person name="Liu X.D."/>
            <person name="Liao X.Y."/>
            <person name="Jiang Y.T."/>
            <person name="Yu X."/>
            <person name="Hao Y."/>
            <person name="Huang J."/>
            <person name="Zhao X.W."/>
            <person name="Ke S."/>
            <person name="Chen Y.Y."/>
            <person name="Wu W.L."/>
            <person name="Hsu J.L."/>
            <person name="Lin Y.F."/>
            <person name="Huang M.D."/>
            <person name="Li C.Y."/>
            <person name="Huang L."/>
            <person name="Wang Z.W."/>
            <person name="Zhao X."/>
            <person name="Zhong W.Y."/>
            <person name="Peng D.H."/>
            <person name="Ahmad S."/>
            <person name="Lan S."/>
            <person name="Zhang J.S."/>
            <person name="Tsai W.C."/>
            <person name="Van de Peer Y."/>
            <person name="Liu Z.J."/>
        </authorList>
    </citation>
    <scope>NUCLEOTIDE SEQUENCE</scope>
    <source>
        <strain evidence="3">SCP</strain>
    </source>
</reference>
<protein>
    <submittedName>
        <fullName evidence="3">Uncharacterized protein</fullName>
    </submittedName>
</protein>
<comment type="caution">
    <text evidence="3">The sequence shown here is derived from an EMBL/GenBank/DDBJ whole genome shotgun (WGS) entry which is preliminary data.</text>
</comment>
<dbReference type="Proteomes" id="UP001179952">
    <property type="component" value="Unassembled WGS sequence"/>
</dbReference>
<name>A0AAV9A5Y3_ACOGR</name>
<dbReference type="PANTHER" id="PTHR37222">
    <property type="entry name" value="OS02G0718000 PROTEIN"/>
    <property type="match status" value="1"/>
</dbReference>
<dbReference type="AlphaFoldDB" id="A0AAV9A5Y3"/>
<organism evidence="3 4">
    <name type="scientific">Acorus gramineus</name>
    <name type="common">Dwarf sweet flag</name>
    <dbReference type="NCBI Taxonomy" id="55184"/>
    <lineage>
        <taxon>Eukaryota</taxon>
        <taxon>Viridiplantae</taxon>
        <taxon>Streptophyta</taxon>
        <taxon>Embryophyta</taxon>
        <taxon>Tracheophyta</taxon>
        <taxon>Spermatophyta</taxon>
        <taxon>Magnoliopsida</taxon>
        <taxon>Liliopsida</taxon>
        <taxon>Acoraceae</taxon>
        <taxon>Acorus</taxon>
    </lineage>
</organism>
<feature type="region of interest" description="Disordered" evidence="1">
    <location>
        <begin position="50"/>
        <end position="86"/>
    </location>
</feature>
<keyword evidence="4" id="KW-1185">Reference proteome</keyword>
<evidence type="ECO:0000256" key="2">
    <source>
        <dbReference type="SAM" id="Phobius"/>
    </source>
</evidence>
<feature type="compositionally biased region" description="Low complexity" evidence="1">
    <location>
        <begin position="60"/>
        <end position="71"/>
    </location>
</feature>
<feature type="transmembrane region" description="Helical" evidence="2">
    <location>
        <begin position="172"/>
        <end position="195"/>
    </location>
</feature>
<gene>
    <name evidence="3" type="ORF">QJS04_geneDACA010319</name>
</gene>
<feature type="transmembrane region" description="Helical" evidence="2">
    <location>
        <begin position="207"/>
        <end position="227"/>
    </location>
</feature>
<dbReference type="EMBL" id="JAUJYN010000012">
    <property type="protein sequence ID" value="KAK1259581.1"/>
    <property type="molecule type" value="Genomic_DNA"/>
</dbReference>
<reference evidence="3" key="2">
    <citation type="submission" date="2023-06" db="EMBL/GenBank/DDBJ databases">
        <authorList>
            <person name="Ma L."/>
            <person name="Liu K.-W."/>
            <person name="Li Z."/>
            <person name="Hsiao Y.-Y."/>
            <person name="Qi Y."/>
            <person name="Fu T."/>
            <person name="Tang G."/>
            <person name="Zhang D."/>
            <person name="Sun W.-H."/>
            <person name="Liu D.-K."/>
            <person name="Li Y."/>
            <person name="Chen G.-Z."/>
            <person name="Liu X.-D."/>
            <person name="Liao X.-Y."/>
            <person name="Jiang Y.-T."/>
            <person name="Yu X."/>
            <person name="Hao Y."/>
            <person name="Huang J."/>
            <person name="Zhao X.-W."/>
            <person name="Ke S."/>
            <person name="Chen Y.-Y."/>
            <person name="Wu W.-L."/>
            <person name="Hsu J.-L."/>
            <person name="Lin Y.-F."/>
            <person name="Huang M.-D."/>
            <person name="Li C.-Y."/>
            <person name="Huang L."/>
            <person name="Wang Z.-W."/>
            <person name="Zhao X."/>
            <person name="Zhong W.-Y."/>
            <person name="Peng D.-H."/>
            <person name="Ahmad S."/>
            <person name="Lan S."/>
            <person name="Zhang J.-S."/>
            <person name="Tsai W.-C."/>
            <person name="Van De Peer Y."/>
            <person name="Liu Z.-J."/>
        </authorList>
    </citation>
    <scope>NUCLEOTIDE SEQUENCE</scope>
    <source>
        <strain evidence="3">SCP</strain>
        <tissue evidence="3">Leaves</tissue>
    </source>
</reference>
<evidence type="ECO:0000256" key="1">
    <source>
        <dbReference type="SAM" id="MobiDB-lite"/>
    </source>
</evidence>